<dbReference type="PANTHER" id="PTHR37481">
    <property type="entry name" value="LIPOPOLYSACCHARIDE EXPORT SYSTEM PROTEIN LPTC"/>
    <property type="match status" value="1"/>
</dbReference>
<evidence type="ECO:0000256" key="4">
    <source>
        <dbReference type="ARBA" id="ARBA00022989"/>
    </source>
</evidence>
<dbReference type="Gene3D" id="2.60.450.10">
    <property type="entry name" value="Lipopolysaccharide (LPS) transport protein A like domain"/>
    <property type="match status" value="1"/>
</dbReference>
<comment type="caution">
    <text evidence="6">The sequence shown here is derived from an EMBL/GenBank/DDBJ whole genome shotgun (WGS) entry which is preliminary data.</text>
</comment>
<reference evidence="7" key="1">
    <citation type="journal article" date="2019" name="Int. J. Syst. Evol. Microbiol.">
        <title>The Global Catalogue of Microorganisms (GCM) 10K type strain sequencing project: providing services to taxonomists for standard genome sequencing and annotation.</title>
        <authorList>
            <consortium name="The Broad Institute Genomics Platform"/>
            <consortium name="The Broad Institute Genome Sequencing Center for Infectious Disease"/>
            <person name="Wu L."/>
            <person name="Ma J."/>
        </authorList>
    </citation>
    <scope>NUCLEOTIDE SEQUENCE [LARGE SCALE GENOMIC DNA]</scope>
    <source>
        <strain evidence="7">NBRC 104970</strain>
    </source>
</reference>
<evidence type="ECO:0008006" key="8">
    <source>
        <dbReference type="Google" id="ProtNLM"/>
    </source>
</evidence>
<dbReference type="RefSeq" id="WP_018746672.1">
    <property type="nucleotide sequence ID" value="NZ_BAABUF010000002.1"/>
</dbReference>
<keyword evidence="5" id="KW-0472">Membrane</keyword>
<dbReference type="PANTHER" id="PTHR37481:SF1">
    <property type="entry name" value="LIPOPOLYSACCHARIDE EXPORT SYSTEM PROTEIN LPTC"/>
    <property type="match status" value="1"/>
</dbReference>
<dbReference type="EMBL" id="BSOZ01000026">
    <property type="protein sequence ID" value="GLS04807.1"/>
    <property type="molecule type" value="Genomic_DNA"/>
</dbReference>
<proteinExistence type="predicted"/>
<evidence type="ECO:0000256" key="3">
    <source>
        <dbReference type="ARBA" id="ARBA00022692"/>
    </source>
</evidence>
<organism evidence="6 7">
    <name type="scientific">Chitiniphilus shinanonensis</name>
    <dbReference type="NCBI Taxonomy" id="553088"/>
    <lineage>
        <taxon>Bacteria</taxon>
        <taxon>Pseudomonadati</taxon>
        <taxon>Pseudomonadota</taxon>
        <taxon>Betaproteobacteria</taxon>
        <taxon>Neisseriales</taxon>
        <taxon>Chitinibacteraceae</taxon>
        <taxon>Chitiniphilus</taxon>
    </lineage>
</organism>
<evidence type="ECO:0000256" key="1">
    <source>
        <dbReference type="ARBA" id="ARBA00022475"/>
    </source>
</evidence>
<dbReference type="NCBIfam" id="TIGR04409">
    <property type="entry name" value="LptC_YrbK"/>
    <property type="match status" value="1"/>
</dbReference>
<keyword evidence="2" id="KW-0997">Cell inner membrane</keyword>
<evidence type="ECO:0000313" key="7">
    <source>
        <dbReference type="Proteomes" id="UP001156836"/>
    </source>
</evidence>
<dbReference type="InterPro" id="IPR010664">
    <property type="entry name" value="LipoPS_assembly_LptC-rel"/>
</dbReference>
<keyword evidence="3" id="KW-0812">Transmembrane</keyword>
<dbReference type="InterPro" id="IPR052363">
    <property type="entry name" value="LPS_export_LptC"/>
</dbReference>
<evidence type="ECO:0000313" key="6">
    <source>
        <dbReference type="EMBL" id="GLS04807.1"/>
    </source>
</evidence>
<dbReference type="InterPro" id="IPR026265">
    <property type="entry name" value="LptC"/>
</dbReference>
<keyword evidence="4" id="KW-1133">Transmembrane helix</keyword>
<dbReference type="Pfam" id="PF06835">
    <property type="entry name" value="LptC"/>
    <property type="match status" value="1"/>
</dbReference>
<evidence type="ECO:0000256" key="5">
    <source>
        <dbReference type="ARBA" id="ARBA00023136"/>
    </source>
</evidence>
<accession>A0ABQ6BX79</accession>
<name>A0ABQ6BX79_9NEIS</name>
<keyword evidence="1" id="KW-1003">Cell membrane</keyword>
<protein>
    <recommendedName>
        <fullName evidence="8">Lipopolysaccharide export system protein LptC</fullName>
    </recommendedName>
</protein>
<evidence type="ECO:0000256" key="2">
    <source>
        <dbReference type="ARBA" id="ARBA00022519"/>
    </source>
</evidence>
<gene>
    <name evidence="6" type="ORF">GCM10007860_19550</name>
</gene>
<sequence>MRWSSKFLPFALLIVLGMLVWLLNEAARLPDLPPHLRSGEPDLVLEDIDAMRFSETGQPLLKVEAERSRHYPNDNSTWFDNPHLTYTEADQPTMRAVTTLAQGLQNTKRVWFPREVTVTRDPVGDQSELVVHGKEVWMTTDTRRAWSDAPVTATMGPYRGSGVGFEADMNAGTLLLKSKVSTTYVPPRP</sequence>
<dbReference type="Proteomes" id="UP001156836">
    <property type="component" value="Unassembled WGS sequence"/>
</dbReference>
<keyword evidence="7" id="KW-1185">Reference proteome</keyword>